<gene>
    <name evidence="2" type="ORF">AK812_SmicGene7870</name>
</gene>
<feature type="compositionally biased region" description="Polar residues" evidence="1">
    <location>
        <begin position="403"/>
        <end position="419"/>
    </location>
</feature>
<reference evidence="2 3" key="1">
    <citation type="submission" date="2016-02" db="EMBL/GenBank/DDBJ databases">
        <title>Genome analysis of coral dinoflagellate symbionts highlights evolutionary adaptations to a symbiotic lifestyle.</title>
        <authorList>
            <person name="Aranda M."/>
            <person name="Li Y."/>
            <person name="Liew Y.J."/>
            <person name="Baumgarten S."/>
            <person name="Simakov O."/>
            <person name="Wilson M."/>
            <person name="Piel J."/>
            <person name="Ashoor H."/>
            <person name="Bougouffa S."/>
            <person name="Bajic V.B."/>
            <person name="Ryu T."/>
            <person name="Ravasi T."/>
            <person name="Bayer T."/>
            <person name="Micklem G."/>
            <person name="Kim H."/>
            <person name="Bhak J."/>
            <person name="Lajeunesse T.C."/>
            <person name="Voolstra C.R."/>
        </authorList>
    </citation>
    <scope>NUCLEOTIDE SEQUENCE [LARGE SCALE GENOMIC DNA]</scope>
    <source>
        <strain evidence="2 3">CCMP2467</strain>
    </source>
</reference>
<proteinExistence type="predicted"/>
<evidence type="ECO:0000313" key="3">
    <source>
        <dbReference type="Proteomes" id="UP000186817"/>
    </source>
</evidence>
<dbReference type="AlphaFoldDB" id="A0A1Q9EML7"/>
<keyword evidence="3" id="KW-1185">Reference proteome</keyword>
<dbReference type="EMBL" id="LSRX01000113">
    <property type="protein sequence ID" value="OLQ08628.1"/>
    <property type="molecule type" value="Genomic_DNA"/>
</dbReference>
<evidence type="ECO:0000256" key="1">
    <source>
        <dbReference type="SAM" id="MobiDB-lite"/>
    </source>
</evidence>
<evidence type="ECO:0000313" key="2">
    <source>
        <dbReference type="EMBL" id="OLQ08628.1"/>
    </source>
</evidence>
<dbReference type="OrthoDB" id="426138at2759"/>
<name>A0A1Q9EML7_SYMMI</name>
<feature type="region of interest" description="Disordered" evidence="1">
    <location>
        <begin position="350"/>
        <end position="426"/>
    </location>
</feature>
<dbReference type="Proteomes" id="UP000186817">
    <property type="component" value="Unassembled WGS sequence"/>
</dbReference>
<comment type="caution">
    <text evidence="2">The sequence shown here is derived from an EMBL/GenBank/DDBJ whole genome shotgun (WGS) entry which is preliminary data.</text>
</comment>
<protein>
    <submittedName>
        <fullName evidence="2">Uncharacterized protein</fullName>
    </submittedName>
</protein>
<accession>A0A1Q9EML7</accession>
<feature type="compositionally biased region" description="Low complexity" evidence="1">
    <location>
        <begin position="378"/>
        <end position="394"/>
    </location>
</feature>
<sequence length="922" mass="102154">MFVLLDPRADSWIQEWVLDGAWIQELAPGRGPGSRTWVLDGGLDPGAGSWMGPGSRSWLLDRAWIQELGPGWGLDPGAGSWIQAWIQELGPGWDLDPGAGFWMGPGSRSWVLDGAWIQELAPGRGLDPGDGSRRKHETQVVILLDEEASLLTEREATVHLSCNYLRDMSEGEEVLLAARWSTGLEESRNQGINFLLKVYMKIRFRGNRFIPDAAIPAMTHYHCLSLSEYEIRKGKWSTHRDGAVGWQFDPVEIIGGWAIGGDVQDVKTRAHATVGEMDEEKIVEDRLELPGWTDECEISFKHANPHADGQRAPWWGGCLEDFAEEPVVDLVDVKQEQPVDEVDDEELSLADLKTQSRRTRAVRTAVPTPEAKRPQLEAKPANAGAADAQQSSQQTLETFVDSVDTQQSTLHAPHGSQTEKTSEAAPGQELRRIASQAGVGAVAAADEGTHEGAAAVPGAAEAVHPASPQGRVAGSLAEGLNFTEYYLSELEKMSPDLLPGDYESALELIADRMDNAHETDSTSFSGVEAPMCSRRMLHHGLQRRLGRSIRQPTLLHMTEWEPSCQRELLAFDDGACLFGDISDFFRDELSSLIAGLKEQPALALETLAPLLDQKKLIKRKVCCIRPAFRHTDVTIIYQICFMALRLEMEETEVVQENVESFPVQELLGRFMSQKYYVDLEVLDPLFYGMPVSRRRLYVKMCPGCMLVGWPIGWLVGWRHRHKILAQLSPLSNFCKRFTRAVAYSWAEFFWMHETEGGDGVLPDELNAELAWAQGRAGSMWHGKRSLKATDPVAAAPAAVCEAGSTAGGIVKDEVDDEAAEAELDLCPGVQNGGPFVRALTASEFENMEMYKWRWPGQAWQLNQVADVHGQRSNPHYMHALIKNCGLIFSESPPTPRWLSATELLPVCFHWIVIGLLVAGCCI</sequence>
<organism evidence="2 3">
    <name type="scientific">Symbiodinium microadriaticum</name>
    <name type="common">Dinoflagellate</name>
    <name type="synonym">Zooxanthella microadriatica</name>
    <dbReference type="NCBI Taxonomy" id="2951"/>
    <lineage>
        <taxon>Eukaryota</taxon>
        <taxon>Sar</taxon>
        <taxon>Alveolata</taxon>
        <taxon>Dinophyceae</taxon>
        <taxon>Suessiales</taxon>
        <taxon>Symbiodiniaceae</taxon>
        <taxon>Symbiodinium</taxon>
    </lineage>
</organism>